<evidence type="ECO:0000256" key="10">
    <source>
        <dbReference type="ARBA" id="ARBA00024136"/>
    </source>
</evidence>
<name>A0AAD7QX99_9ASCO</name>
<evidence type="ECO:0000256" key="2">
    <source>
        <dbReference type="ARBA" id="ARBA00004514"/>
    </source>
</evidence>
<dbReference type="Proteomes" id="UP001217417">
    <property type="component" value="Unassembled WGS sequence"/>
</dbReference>
<dbReference type="InterPro" id="IPR001660">
    <property type="entry name" value="SAM"/>
</dbReference>
<gene>
    <name evidence="14" type="ORF">POJ06DRAFT_195127</name>
</gene>
<comment type="subcellular location">
    <subcellularLocation>
        <location evidence="1">Cytoplasm</location>
        <location evidence="1">P-body</location>
    </subcellularLocation>
    <subcellularLocation>
        <location evidence="2">Cytoplasm</location>
        <location evidence="2">Cytosol</location>
    </subcellularLocation>
</comment>
<dbReference type="Gene3D" id="1.10.150.50">
    <property type="entry name" value="Transcription Factor, Ets-1"/>
    <property type="match status" value="1"/>
</dbReference>
<organism evidence="14 15">
    <name type="scientific">Lipomyces tetrasporus</name>
    <dbReference type="NCBI Taxonomy" id="54092"/>
    <lineage>
        <taxon>Eukaryota</taxon>
        <taxon>Fungi</taxon>
        <taxon>Dikarya</taxon>
        <taxon>Ascomycota</taxon>
        <taxon>Saccharomycotina</taxon>
        <taxon>Lipomycetes</taxon>
        <taxon>Lipomycetales</taxon>
        <taxon>Lipomycetaceae</taxon>
        <taxon>Lipomyces</taxon>
    </lineage>
</organism>
<dbReference type="GO" id="GO:0000289">
    <property type="term" value="P:nuclear-transcribed mRNA poly(A) tail shortening"/>
    <property type="evidence" value="ECO:0007669"/>
    <property type="project" value="TreeGrafter"/>
</dbReference>
<evidence type="ECO:0000256" key="12">
    <source>
        <dbReference type="SAM" id="MobiDB-lite"/>
    </source>
</evidence>
<keyword evidence="6" id="KW-0547">Nucleotide-binding</keyword>
<evidence type="ECO:0000259" key="13">
    <source>
        <dbReference type="PROSITE" id="PS50105"/>
    </source>
</evidence>
<evidence type="ECO:0000313" key="14">
    <source>
        <dbReference type="EMBL" id="KAJ8101537.1"/>
    </source>
</evidence>
<evidence type="ECO:0000256" key="8">
    <source>
        <dbReference type="ARBA" id="ARBA00022927"/>
    </source>
</evidence>
<sequence>MATFRAGSATSQPRDSSSQIPDNALLNDIPAWLRSLRLHKYTENLKDLKWEDLVQLSEDQLVDRGVSALGARRKMLKIFMAVREAKIPWDQNKHDTQTSAGSEETA</sequence>
<feature type="compositionally biased region" description="Polar residues" evidence="12">
    <location>
        <begin position="8"/>
        <end position="21"/>
    </location>
</feature>
<dbReference type="RefSeq" id="XP_056044987.1">
    <property type="nucleotide sequence ID" value="XM_056184983.1"/>
</dbReference>
<reference evidence="14" key="1">
    <citation type="submission" date="2023-03" db="EMBL/GenBank/DDBJ databases">
        <title>Near-Complete genome sequence of Lipomyces tetrasporous NRRL Y-64009, an oleaginous yeast capable of growing on lignocellulosic hydrolysates.</title>
        <authorList>
            <consortium name="Lawrence Berkeley National Laboratory"/>
            <person name="Jagtap S.S."/>
            <person name="Liu J.-J."/>
            <person name="Walukiewicz H.E."/>
            <person name="Pangilinan J."/>
            <person name="Lipzen A."/>
            <person name="Ahrendt S."/>
            <person name="Koriabine M."/>
            <person name="Cobaugh K."/>
            <person name="Salamov A."/>
            <person name="Yoshinaga Y."/>
            <person name="Ng V."/>
            <person name="Daum C."/>
            <person name="Grigoriev I.V."/>
            <person name="Slininger P.J."/>
            <person name="Dien B.S."/>
            <person name="Jin Y.-S."/>
            <person name="Rao C.V."/>
        </authorList>
    </citation>
    <scope>NUCLEOTIDE SEQUENCE</scope>
    <source>
        <strain evidence="14">NRRL Y-64009</strain>
    </source>
</reference>
<comment type="subunit">
    <text evidence="9">Monomer. Binds to RNA.</text>
</comment>
<dbReference type="PANTHER" id="PTHR12515:SF5">
    <property type="entry name" value="PROTEIN SMAUG"/>
    <property type="match status" value="1"/>
</dbReference>
<feature type="domain" description="SAM" evidence="13">
    <location>
        <begin position="24"/>
        <end position="85"/>
    </location>
</feature>
<comment type="similarity">
    <text evidence="3">Belongs to the VTS1 family.</text>
</comment>
<accession>A0AAD7QX99</accession>
<evidence type="ECO:0000256" key="11">
    <source>
        <dbReference type="ARBA" id="ARBA00073291"/>
    </source>
</evidence>
<dbReference type="EMBL" id="JARPMG010000004">
    <property type="protein sequence ID" value="KAJ8101537.1"/>
    <property type="molecule type" value="Genomic_DNA"/>
</dbReference>
<dbReference type="GO" id="GO:0000166">
    <property type="term" value="F:nucleotide binding"/>
    <property type="evidence" value="ECO:0007669"/>
    <property type="project" value="UniProtKB-KW"/>
</dbReference>
<evidence type="ECO:0000256" key="4">
    <source>
        <dbReference type="ARBA" id="ARBA00022448"/>
    </source>
</evidence>
<feature type="region of interest" description="Disordered" evidence="12">
    <location>
        <begin position="1"/>
        <end position="22"/>
    </location>
</feature>
<dbReference type="AlphaFoldDB" id="A0AAD7QX99"/>
<protein>
    <recommendedName>
        <fullName evidence="10">RNA-binding protein VTS1</fullName>
    </recommendedName>
    <alternativeName>
        <fullName evidence="11">RNA-binding protein vts1</fullName>
    </alternativeName>
</protein>
<dbReference type="SMART" id="SM00454">
    <property type="entry name" value="SAM"/>
    <property type="match status" value="1"/>
</dbReference>
<keyword evidence="8" id="KW-0653">Protein transport</keyword>
<dbReference type="GO" id="GO:0015031">
    <property type="term" value="P:protein transport"/>
    <property type="evidence" value="ECO:0007669"/>
    <property type="project" value="UniProtKB-KW"/>
</dbReference>
<dbReference type="PROSITE" id="PS50105">
    <property type="entry name" value="SAM_DOMAIN"/>
    <property type="match status" value="1"/>
</dbReference>
<keyword evidence="15" id="KW-1185">Reference proteome</keyword>
<dbReference type="GO" id="GO:0005829">
    <property type="term" value="C:cytosol"/>
    <property type="evidence" value="ECO:0007669"/>
    <property type="project" value="UniProtKB-SubCell"/>
</dbReference>
<proteinExistence type="inferred from homology"/>
<dbReference type="FunFam" id="1.10.150.50:FF:000033">
    <property type="entry name" value="Protein vts1, variant"/>
    <property type="match status" value="1"/>
</dbReference>
<dbReference type="Pfam" id="PF07647">
    <property type="entry name" value="SAM_2"/>
    <property type="match status" value="1"/>
</dbReference>
<evidence type="ECO:0000256" key="3">
    <source>
        <dbReference type="ARBA" id="ARBA00007325"/>
    </source>
</evidence>
<dbReference type="PANTHER" id="PTHR12515">
    <property type="entry name" value="STERILE ALPHA MOTIF DOMAIN CONTAINING PROTEIN 4-RELATED"/>
    <property type="match status" value="1"/>
</dbReference>
<dbReference type="GO" id="GO:0003729">
    <property type="term" value="F:mRNA binding"/>
    <property type="evidence" value="ECO:0007669"/>
    <property type="project" value="TreeGrafter"/>
</dbReference>
<keyword evidence="4" id="KW-0813">Transport</keyword>
<dbReference type="InterPro" id="IPR050897">
    <property type="entry name" value="SMAUG/VTS1_RNA-bind"/>
</dbReference>
<evidence type="ECO:0000256" key="9">
    <source>
        <dbReference type="ARBA" id="ARBA00024046"/>
    </source>
</evidence>
<dbReference type="SUPFAM" id="SSF47769">
    <property type="entry name" value="SAM/Pointed domain"/>
    <property type="match status" value="1"/>
</dbReference>
<dbReference type="InterPro" id="IPR013761">
    <property type="entry name" value="SAM/pointed_sf"/>
</dbReference>
<evidence type="ECO:0000313" key="15">
    <source>
        <dbReference type="Proteomes" id="UP001217417"/>
    </source>
</evidence>
<evidence type="ECO:0000256" key="7">
    <source>
        <dbReference type="ARBA" id="ARBA00022884"/>
    </source>
</evidence>
<dbReference type="GeneID" id="80880149"/>
<evidence type="ECO:0000256" key="6">
    <source>
        <dbReference type="ARBA" id="ARBA00022741"/>
    </source>
</evidence>
<keyword evidence="5" id="KW-0963">Cytoplasm</keyword>
<keyword evidence="7" id="KW-0694">RNA-binding</keyword>
<comment type="caution">
    <text evidence="14">The sequence shown here is derived from an EMBL/GenBank/DDBJ whole genome shotgun (WGS) entry which is preliminary data.</text>
</comment>
<dbReference type="GO" id="GO:0000932">
    <property type="term" value="C:P-body"/>
    <property type="evidence" value="ECO:0007669"/>
    <property type="project" value="UniProtKB-SubCell"/>
</dbReference>
<evidence type="ECO:0000256" key="5">
    <source>
        <dbReference type="ARBA" id="ARBA00022490"/>
    </source>
</evidence>
<evidence type="ECO:0000256" key="1">
    <source>
        <dbReference type="ARBA" id="ARBA00004201"/>
    </source>
</evidence>